<keyword evidence="2" id="KW-0472">Membrane</keyword>
<keyword evidence="2" id="KW-1133">Transmembrane helix</keyword>
<proteinExistence type="predicted"/>
<evidence type="ECO:0000256" key="2">
    <source>
        <dbReference type="SAM" id="Phobius"/>
    </source>
</evidence>
<keyword evidence="3" id="KW-0808">Transferase</keyword>
<organism evidence="3 4">
    <name type="scientific">Gordonibacter massiliensis</name>
    <name type="common">ex Traore et al. 2017</name>
    <dbReference type="NCBI Taxonomy" id="1841863"/>
    <lineage>
        <taxon>Bacteria</taxon>
        <taxon>Bacillati</taxon>
        <taxon>Actinomycetota</taxon>
        <taxon>Coriobacteriia</taxon>
        <taxon>Eggerthellales</taxon>
        <taxon>Eggerthellaceae</taxon>
        <taxon>Gordonibacter</taxon>
    </lineage>
</organism>
<keyword evidence="2" id="KW-0812">Transmembrane</keyword>
<reference evidence="3 4" key="1">
    <citation type="submission" date="2020-08" db="EMBL/GenBank/DDBJ databases">
        <authorList>
            <person name="Liu C."/>
            <person name="Sun Q."/>
        </authorList>
    </citation>
    <scope>NUCLEOTIDE SEQUENCE [LARGE SCALE GENOMIC DNA]</scope>
    <source>
        <strain evidence="3 4">N22</strain>
    </source>
</reference>
<accession>A0A842JJD0</accession>
<feature type="transmembrane region" description="Helical" evidence="2">
    <location>
        <begin position="153"/>
        <end position="173"/>
    </location>
</feature>
<evidence type="ECO:0000256" key="1">
    <source>
        <dbReference type="SAM" id="MobiDB-lite"/>
    </source>
</evidence>
<evidence type="ECO:0000313" key="3">
    <source>
        <dbReference type="EMBL" id="MBC2890581.1"/>
    </source>
</evidence>
<dbReference type="GO" id="GO:0008168">
    <property type="term" value="F:methyltransferase activity"/>
    <property type="evidence" value="ECO:0007669"/>
    <property type="project" value="UniProtKB-KW"/>
</dbReference>
<dbReference type="Proteomes" id="UP000587396">
    <property type="component" value="Unassembled WGS sequence"/>
</dbReference>
<keyword evidence="4" id="KW-1185">Reference proteome</keyword>
<gene>
    <name evidence="3" type="ORF">H7313_14690</name>
</gene>
<feature type="compositionally biased region" description="Low complexity" evidence="1">
    <location>
        <begin position="70"/>
        <end position="89"/>
    </location>
</feature>
<protein>
    <submittedName>
        <fullName evidence="3">Histone-lysine N-methyltransferase</fullName>
    </submittedName>
</protein>
<dbReference type="GO" id="GO:0032259">
    <property type="term" value="P:methylation"/>
    <property type="evidence" value="ECO:0007669"/>
    <property type="project" value="UniProtKB-KW"/>
</dbReference>
<dbReference type="RefSeq" id="WP_185906257.1">
    <property type="nucleotide sequence ID" value="NZ_JAASIO010000015.1"/>
</dbReference>
<dbReference type="EMBL" id="JACMSE010000015">
    <property type="protein sequence ID" value="MBC2890581.1"/>
    <property type="molecule type" value="Genomic_DNA"/>
</dbReference>
<name>A0A842JJD0_9ACTN</name>
<evidence type="ECO:0000313" key="4">
    <source>
        <dbReference type="Proteomes" id="UP000587396"/>
    </source>
</evidence>
<sequence>MPKHAANEPSGTPSNPADRAFDAETPAPVDDRDERIGLTEAFTPVSVDPVAGEPEAPADGRDNAIGLTQAFAPVGGAPAAAGGPAHAGGFSYKGDTDDEYPDAFDSLEPRDAPPLLFDEEPPLEPEQPKGRHGKKDKPDVPPHMRKSRRMRRVLIVVIVLLVVLIATLGYLTFRLVNESQTLAAQQTQQQQDAQEVTAIQQEETKDATTETAKKTEAPNLASVLGLTQDEAVAALKHGAEVTSSKDVNEEGNPVKKNVTVALTDEPADTRTGTPTVYLGLNEEGKVVQAGYSASTAALGYGSLSFADAVKNEHVVEKTLQEAGIPVAEGAATLPEDKTVYSTYDTDGTTLVKENCSFSGTVDLNGAAHEWSAVLSYNYTTANMSGNLADTVRIIYVYINA</sequence>
<feature type="region of interest" description="Disordered" evidence="1">
    <location>
        <begin position="1"/>
        <end position="145"/>
    </location>
</feature>
<comment type="caution">
    <text evidence="3">The sequence shown here is derived from an EMBL/GenBank/DDBJ whole genome shotgun (WGS) entry which is preliminary data.</text>
</comment>
<keyword evidence="3" id="KW-0489">Methyltransferase</keyword>
<dbReference type="AlphaFoldDB" id="A0A842JJD0"/>